<name>A0A9W8H4C7_9FUNG</name>
<dbReference type="InterPro" id="IPR019038">
    <property type="entry name" value="POLD3"/>
</dbReference>
<dbReference type="EMBL" id="JANBUM010000378">
    <property type="protein sequence ID" value="KAJ2777964.1"/>
    <property type="molecule type" value="Genomic_DNA"/>
</dbReference>
<sequence length="437" mass="47281">MSDDASFELLGFQVIQGEQVVTYRKLSSDLQVHAEDAKRMMAAFYEANKERCHATFLLSGTRKRDMVDESVEAEWLVKLVTESELPSQQLNLEYAEYHIYSIEPRPVEDKSVFVTANISTGNIRDMIHLGAIGSSVAMVAKTGTASIPRAPSPVRPPTSKSENKSHSTKANDESRMDEDASMAGSNTDANAPAVSKAADKAPDKTSSKAKANPAKSFFGKHIAKKSAAVTTSSEATAAPSDEITSVKAEVSTASSLEPESKPDPVPPMSDSDDHAMQSAEEEIETAVKQSRVEDMFDDFDDSDFDSFAKSAASDASQEGLESDIEMAEPTAVTNDNAHPELQNVGGGRRRVRKQRKVNRIKHTKNKRGMLVTQAVEEWESYSESESDAEPTKPKPNPKPKPSMSADEPASKKKSSAGGSKGSGAPQRSILSFFGKKN</sequence>
<comment type="subcellular location">
    <subcellularLocation>
        <location evidence="1">Nucleus</location>
    </subcellularLocation>
</comment>
<evidence type="ECO:0000256" key="5">
    <source>
        <dbReference type="SAM" id="MobiDB-lite"/>
    </source>
</evidence>
<evidence type="ECO:0000256" key="3">
    <source>
        <dbReference type="ARBA" id="ARBA00022705"/>
    </source>
</evidence>
<comment type="caution">
    <text evidence="6">The sequence shown here is derived from an EMBL/GenBank/DDBJ whole genome shotgun (WGS) entry which is preliminary data.</text>
</comment>
<evidence type="ECO:0000256" key="1">
    <source>
        <dbReference type="ARBA" id="ARBA00004123"/>
    </source>
</evidence>
<dbReference type="PANTHER" id="PTHR17598">
    <property type="entry name" value="DNA POLYMERASE DELTA SUBUNIT 3"/>
    <property type="match status" value="1"/>
</dbReference>
<evidence type="ECO:0000256" key="2">
    <source>
        <dbReference type="ARBA" id="ARBA00017589"/>
    </source>
</evidence>
<accession>A0A9W8H4C7</accession>
<dbReference type="GO" id="GO:1904161">
    <property type="term" value="P:DNA synthesis involved in UV-damage excision repair"/>
    <property type="evidence" value="ECO:0007669"/>
    <property type="project" value="TreeGrafter"/>
</dbReference>
<feature type="compositionally biased region" description="Acidic residues" evidence="5">
    <location>
        <begin position="295"/>
        <end position="304"/>
    </location>
</feature>
<dbReference type="GO" id="GO:0003887">
    <property type="term" value="F:DNA-directed DNA polymerase activity"/>
    <property type="evidence" value="ECO:0007669"/>
    <property type="project" value="TreeGrafter"/>
</dbReference>
<feature type="region of interest" description="Disordered" evidence="5">
    <location>
        <begin position="144"/>
        <end position="437"/>
    </location>
</feature>
<protein>
    <recommendedName>
        <fullName evidence="2">DNA polymerase delta subunit 3</fullName>
    </recommendedName>
</protein>
<dbReference type="GO" id="GO:0006297">
    <property type="term" value="P:nucleotide-excision repair, DNA gap filling"/>
    <property type="evidence" value="ECO:0007669"/>
    <property type="project" value="TreeGrafter"/>
</dbReference>
<proteinExistence type="predicted"/>
<evidence type="ECO:0000256" key="4">
    <source>
        <dbReference type="ARBA" id="ARBA00023242"/>
    </source>
</evidence>
<feature type="compositionally biased region" description="Low complexity" evidence="5">
    <location>
        <begin position="305"/>
        <end position="316"/>
    </location>
</feature>
<evidence type="ECO:0000313" key="7">
    <source>
        <dbReference type="Proteomes" id="UP001140172"/>
    </source>
</evidence>
<dbReference type="InterPro" id="IPR041913">
    <property type="entry name" value="POLD3_sf"/>
</dbReference>
<keyword evidence="7" id="KW-1185">Reference proteome</keyword>
<feature type="compositionally biased region" description="Basic residues" evidence="5">
    <location>
        <begin position="347"/>
        <end position="367"/>
    </location>
</feature>
<feature type="compositionally biased region" description="Basic and acidic residues" evidence="5">
    <location>
        <begin position="197"/>
        <end position="206"/>
    </location>
</feature>
<dbReference type="GO" id="GO:0006271">
    <property type="term" value="P:DNA strand elongation involved in DNA replication"/>
    <property type="evidence" value="ECO:0007669"/>
    <property type="project" value="TreeGrafter"/>
</dbReference>
<organism evidence="6 7">
    <name type="scientific">Coemansia interrupta</name>
    <dbReference type="NCBI Taxonomy" id="1126814"/>
    <lineage>
        <taxon>Eukaryota</taxon>
        <taxon>Fungi</taxon>
        <taxon>Fungi incertae sedis</taxon>
        <taxon>Zoopagomycota</taxon>
        <taxon>Kickxellomycotina</taxon>
        <taxon>Kickxellomycetes</taxon>
        <taxon>Kickxellales</taxon>
        <taxon>Kickxellaceae</taxon>
        <taxon>Coemansia</taxon>
    </lineage>
</organism>
<keyword evidence="4" id="KW-0539">Nucleus</keyword>
<reference evidence="6" key="1">
    <citation type="submission" date="2022-07" db="EMBL/GenBank/DDBJ databases">
        <title>Phylogenomic reconstructions and comparative analyses of Kickxellomycotina fungi.</title>
        <authorList>
            <person name="Reynolds N.K."/>
            <person name="Stajich J.E."/>
            <person name="Barry K."/>
            <person name="Grigoriev I.V."/>
            <person name="Crous P."/>
            <person name="Smith M.E."/>
        </authorList>
    </citation>
    <scope>NUCLEOTIDE SEQUENCE</scope>
    <source>
        <strain evidence="6">BCRC 34489</strain>
    </source>
</reference>
<dbReference type="PANTHER" id="PTHR17598:SF13">
    <property type="entry name" value="DNA POLYMERASE DELTA SUBUNIT 3"/>
    <property type="match status" value="1"/>
</dbReference>
<feature type="compositionally biased region" description="Low complexity" evidence="5">
    <location>
        <begin position="225"/>
        <end position="238"/>
    </location>
</feature>
<gene>
    <name evidence="6" type="primary">cdc27</name>
    <name evidence="6" type="ORF">GGI15_004332</name>
</gene>
<dbReference type="Gene3D" id="3.90.1030.20">
    <property type="entry name" value="DNA polymerase delta, p66 (Cdc27) subunit, wHTH domain"/>
    <property type="match status" value="1"/>
</dbReference>
<keyword evidence="3" id="KW-0235">DNA replication</keyword>
<dbReference type="Pfam" id="PF09507">
    <property type="entry name" value="CDC27"/>
    <property type="match status" value="1"/>
</dbReference>
<feature type="compositionally biased region" description="Basic and acidic residues" evidence="5">
    <location>
        <begin position="161"/>
        <end position="178"/>
    </location>
</feature>
<dbReference type="AlphaFoldDB" id="A0A9W8H4C7"/>
<feature type="compositionally biased region" description="Acidic residues" evidence="5">
    <location>
        <begin position="376"/>
        <end position="388"/>
    </location>
</feature>
<dbReference type="Proteomes" id="UP001140172">
    <property type="component" value="Unassembled WGS sequence"/>
</dbReference>
<dbReference type="OrthoDB" id="514823at2759"/>
<dbReference type="GO" id="GO:0043625">
    <property type="term" value="C:delta DNA polymerase complex"/>
    <property type="evidence" value="ECO:0007669"/>
    <property type="project" value="InterPro"/>
</dbReference>
<evidence type="ECO:0000313" key="6">
    <source>
        <dbReference type="EMBL" id="KAJ2777964.1"/>
    </source>
</evidence>